<comment type="caution">
    <text evidence="2">The sequence shown here is derived from an EMBL/GenBank/DDBJ whole genome shotgun (WGS) entry which is preliminary data.</text>
</comment>
<reference evidence="2" key="1">
    <citation type="submission" date="2023-01" db="EMBL/GenBank/DDBJ databases">
        <title>Genome assembly of the deep-sea coral Lophelia pertusa.</title>
        <authorList>
            <person name="Herrera S."/>
            <person name="Cordes E."/>
        </authorList>
    </citation>
    <scope>NUCLEOTIDE SEQUENCE</scope>
    <source>
        <strain evidence="2">USNM1676648</strain>
        <tissue evidence="2">Polyp</tissue>
    </source>
</reference>
<gene>
    <name evidence="2" type="ORF">OS493_022786</name>
</gene>
<proteinExistence type="predicted"/>
<sequence>MPRSKKIAQQMNASTPVKSMESPSALTRTALSPISGRNTAVRNIDAKTSTPALKKRVAFDVVDSPDSFSFKTPQYRATPFLSRLGLRTPSGVILPADSPLPKRKRTACDSHSEDFVSPREHLRCRSVHTPRGSPRNKRLASDMAFTPSGSVMSGSMADDSCEDSLTFTPSVKTRRCTPPQMRQRLSEIDHSMDEFYV</sequence>
<dbReference type="AlphaFoldDB" id="A0A9W9ZZH2"/>
<organism evidence="2 3">
    <name type="scientific">Desmophyllum pertusum</name>
    <dbReference type="NCBI Taxonomy" id="174260"/>
    <lineage>
        <taxon>Eukaryota</taxon>
        <taxon>Metazoa</taxon>
        <taxon>Cnidaria</taxon>
        <taxon>Anthozoa</taxon>
        <taxon>Hexacorallia</taxon>
        <taxon>Scleractinia</taxon>
        <taxon>Caryophylliina</taxon>
        <taxon>Caryophylliidae</taxon>
        <taxon>Desmophyllum</taxon>
    </lineage>
</organism>
<feature type="compositionally biased region" description="Polar residues" evidence="1">
    <location>
        <begin position="7"/>
        <end position="33"/>
    </location>
</feature>
<dbReference type="EMBL" id="MU825412">
    <property type="protein sequence ID" value="KAJ7390708.1"/>
    <property type="molecule type" value="Genomic_DNA"/>
</dbReference>
<feature type="region of interest" description="Disordered" evidence="1">
    <location>
        <begin position="1"/>
        <end position="33"/>
    </location>
</feature>
<evidence type="ECO:0000256" key="1">
    <source>
        <dbReference type="SAM" id="MobiDB-lite"/>
    </source>
</evidence>
<evidence type="ECO:0000313" key="3">
    <source>
        <dbReference type="Proteomes" id="UP001163046"/>
    </source>
</evidence>
<keyword evidence="3" id="KW-1185">Reference proteome</keyword>
<name>A0A9W9ZZH2_9CNID</name>
<dbReference type="OrthoDB" id="10061772at2759"/>
<evidence type="ECO:0000313" key="2">
    <source>
        <dbReference type="EMBL" id="KAJ7390708.1"/>
    </source>
</evidence>
<accession>A0A9W9ZZH2</accession>
<protein>
    <submittedName>
        <fullName evidence="2">Uncharacterized protein</fullName>
    </submittedName>
</protein>
<dbReference type="Proteomes" id="UP001163046">
    <property type="component" value="Unassembled WGS sequence"/>
</dbReference>